<keyword evidence="4" id="KW-0808">Transferase</keyword>
<comment type="caution">
    <text evidence="4">The sequence shown here is derived from an EMBL/GenBank/DDBJ whole genome shotgun (WGS) entry which is preliminary data.</text>
</comment>
<dbReference type="PANTHER" id="PTHR23028:SF53">
    <property type="entry name" value="ACYL_TRANSF_3 DOMAIN-CONTAINING PROTEIN"/>
    <property type="match status" value="1"/>
</dbReference>
<feature type="domain" description="SGNH" evidence="3">
    <location>
        <begin position="407"/>
        <end position="673"/>
    </location>
</feature>
<feature type="transmembrane region" description="Helical" evidence="1">
    <location>
        <begin position="148"/>
        <end position="170"/>
    </location>
</feature>
<name>A0A8J8B8P8_9RHOB</name>
<feature type="transmembrane region" description="Helical" evidence="1">
    <location>
        <begin position="236"/>
        <end position="255"/>
    </location>
</feature>
<evidence type="ECO:0000259" key="3">
    <source>
        <dbReference type="Pfam" id="PF19040"/>
    </source>
</evidence>
<dbReference type="InterPro" id="IPR002656">
    <property type="entry name" value="Acyl_transf_3_dom"/>
</dbReference>
<feature type="transmembrane region" description="Helical" evidence="1">
    <location>
        <begin position="358"/>
        <end position="379"/>
    </location>
</feature>
<dbReference type="GO" id="GO:0016747">
    <property type="term" value="F:acyltransferase activity, transferring groups other than amino-acyl groups"/>
    <property type="evidence" value="ECO:0007669"/>
    <property type="project" value="InterPro"/>
</dbReference>
<dbReference type="Pfam" id="PF19040">
    <property type="entry name" value="SGNH"/>
    <property type="match status" value="1"/>
</dbReference>
<sequence>MTAFPAADDNRSTRAPMPYRGDVDGLRGLAVLAVVLHAFGAPLPGGYAGIDMLLVLSGFLLAETLWRERDATGQIRARAFLARRIGRVGPALLLMLAGVGALGWALLLPAELRALGLWATASVTMLSNILHWATGQPFGGGALPTPLLHTWLIALTAQMTLLLTLVMAALAMRPARIVAVLVALWALSLAASVLATPVAQQATLLLTPFRAWEFLSGALLAIWGQQRGAAWRGPAVLSWVGAGLLLGIVAAMPMGPFFPGLLALLPVAGTLLLIAAGTGPGLVNRALCHPATHLAGRIAFALYLWHWPVLTFGQALRGGALNPAWAALFITLALGLSWLTWHWVEGPLLRRGPLHRRVLPAGALVAGLSVALLGGAIAAGDGLPGRLDAETRMHAAALADGPDLSRCMVPGGGPLMGQTVCAVGPEGQPRVLVWGDEQAQALLPGLEAAASQAGTPGLVVWRAGCPPLFGLRKTESGRDLLEDTACTAANTQIRQSLVRLDNLDSVLLAGRWSYYASGQGIGLDSTRHIAVHHVDETRNTLSQAALVIGSARETVALLRQRVGMVQVLRQVPEIPMHDSRMAAREAAHLGWPLATRPATQSDVPRDALALRAALADAPWRPLAKMGTIRLLDPWPLLCDAATCHATRDGTSLYHDNARLTASGARALAPLLLPVFALPEGTRQALTGTSQP</sequence>
<gene>
    <name evidence="4" type="ORF">KB874_04475</name>
</gene>
<keyword evidence="1" id="KW-1133">Transmembrane helix</keyword>
<dbReference type="PANTHER" id="PTHR23028">
    <property type="entry name" value="ACETYLTRANSFERASE"/>
    <property type="match status" value="1"/>
</dbReference>
<reference evidence="4" key="1">
    <citation type="submission" date="2021-04" db="EMBL/GenBank/DDBJ databases">
        <authorList>
            <person name="Yoon J."/>
        </authorList>
    </citation>
    <scope>NUCLEOTIDE SEQUENCE</scope>
    <source>
        <strain evidence="4">KMU-90</strain>
    </source>
</reference>
<keyword evidence="4" id="KW-0012">Acyltransferase</keyword>
<evidence type="ECO:0000259" key="2">
    <source>
        <dbReference type="Pfam" id="PF01757"/>
    </source>
</evidence>
<dbReference type="GO" id="GO:0016020">
    <property type="term" value="C:membrane"/>
    <property type="evidence" value="ECO:0007669"/>
    <property type="project" value="TreeGrafter"/>
</dbReference>
<feature type="transmembrane region" description="Helical" evidence="1">
    <location>
        <begin position="21"/>
        <end position="40"/>
    </location>
</feature>
<feature type="transmembrane region" description="Helical" evidence="1">
    <location>
        <begin position="261"/>
        <end position="282"/>
    </location>
</feature>
<protein>
    <submittedName>
        <fullName evidence="4">Acyltransferase</fullName>
    </submittedName>
</protein>
<feature type="transmembrane region" description="Helical" evidence="1">
    <location>
        <begin position="324"/>
        <end position="346"/>
    </location>
</feature>
<dbReference type="InterPro" id="IPR050879">
    <property type="entry name" value="Acyltransferase_3"/>
</dbReference>
<evidence type="ECO:0000256" key="1">
    <source>
        <dbReference type="SAM" id="Phobius"/>
    </source>
</evidence>
<dbReference type="GO" id="GO:0009103">
    <property type="term" value="P:lipopolysaccharide biosynthetic process"/>
    <property type="evidence" value="ECO:0007669"/>
    <property type="project" value="TreeGrafter"/>
</dbReference>
<feature type="domain" description="Acyltransferase 3" evidence="2">
    <location>
        <begin position="22"/>
        <end position="341"/>
    </location>
</feature>
<dbReference type="Proteomes" id="UP000681356">
    <property type="component" value="Unassembled WGS sequence"/>
</dbReference>
<dbReference type="Pfam" id="PF01757">
    <property type="entry name" value="Acyl_transf_3"/>
    <property type="match status" value="1"/>
</dbReference>
<evidence type="ECO:0000313" key="4">
    <source>
        <dbReference type="EMBL" id="MBS0123378.1"/>
    </source>
</evidence>
<evidence type="ECO:0000313" key="5">
    <source>
        <dbReference type="Proteomes" id="UP000681356"/>
    </source>
</evidence>
<proteinExistence type="predicted"/>
<feature type="transmembrane region" description="Helical" evidence="1">
    <location>
        <begin position="205"/>
        <end position="224"/>
    </location>
</feature>
<dbReference type="EMBL" id="JAGTUU010000002">
    <property type="protein sequence ID" value="MBS0123378.1"/>
    <property type="molecule type" value="Genomic_DNA"/>
</dbReference>
<dbReference type="RefSeq" id="WP_212535360.1">
    <property type="nucleotide sequence ID" value="NZ_JAGTUU010000002.1"/>
</dbReference>
<organism evidence="4 5">
    <name type="scientific">Thetidibacter halocola</name>
    <dbReference type="NCBI Taxonomy" id="2827239"/>
    <lineage>
        <taxon>Bacteria</taxon>
        <taxon>Pseudomonadati</taxon>
        <taxon>Pseudomonadota</taxon>
        <taxon>Alphaproteobacteria</taxon>
        <taxon>Rhodobacterales</taxon>
        <taxon>Roseobacteraceae</taxon>
        <taxon>Thetidibacter</taxon>
    </lineage>
</organism>
<feature type="transmembrane region" description="Helical" evidence="1">
    <location>
        <begin position="177"/>
        <end position="199"/>
    </location>
</feature>
<keyword evidence="1" id="KW-0812">Transmembrane</keyword>
<feature type="transmembrane region" description="Helical" evidence="1">
    <location>
        <begin position="87"/>
        <end position="107"/>
    </location>
</feature>
<accession>A0A8J8B8P8</accession>
<dbReference type="AlphaFoldDB" id="A0A8J8B8P8"/>
<feature type="transmembrane region" description="Helical" evidence="1">
    <location>
        <begin position="294"/>
        <end position="312"/>
    </location>
</feature>
<keyword evidence="5" id="KW-1185">Reference proteome</keyword>
<keyword evidence="1" id="KW-0472">Membrane</keyword>
<dbReference type="InterPro" id="IPR043968">
    <property type="entry name" value="SGNH"/>
</dbReference>